<keyword evidence="7" id="KW-0732">Signal</keyword>
<organism evidence="9">
    <name type="scientific">Pseudomonas sp. Hg7Tf</name>
    <dbReference type="NCBI Taxonomy" id="3236988"/>
    <lineage>
        <taxon>Bacteria</taxon>
        <taxon>Pseudomonadati</taxon>
        <taxon>Pseudomonadota</taxon>
        <taxon>Gammaproteobacteria</taxon>
        <taxon>Pseudomonadales</taxon>
        <taxon>Pseudomonadaceae</taxon>
        <taxon>Pseudomonas</taxon>
    </lineage>
</organism>
<evidence type="ECO:0000256" key="4">
    <source>
        <dbReference type="ARBA" id="ARBA00022825"/>
    </source>
</evidence>
<name>A0AB39I6X7_9PSED</name>
<evidence type="ECO:0000256" key="3">
    <source>
        <dbReference type="ARBA" id="ARBA00022801"/>
    </source>
</evidence>
<keyword evidence="3" id="KW-0378">Hydrolase</keyword>
<dbReference type="PANTHER" id="PTHR43806:SF11">
    <property type="entry name" value="CEREVISIN-RELATED"/>
    <property type="match status" value="1"/>
</dbReference>
<dbReference type="PROSITE" id="PS51892">
    <property type="entry name" value="SUBTILASE"/>
    <property type="match status" value="1"/>
</dbReference>
<gene>
    <name evidence="9" type="ORF">AB4Y39_05430</name>
</gene>
<protein>
    <submittedName>
        <fullName evidence="9">S8 family serine peptidase</fullName>
    </submittedName>
</protein>
<dbReference type="CDD" id="cd00306">
    <property type="entry name" value="Peptidases_S8_S53"/>
    <property type="match status" value="1"/>
</dbReference>
<evidence type="ECO:0000256" key="1">
    <source>
        <dbReference type="ARBA" id="ARBA00011073"/>
    </source>
</evidence>
<feature type="domain" description="Peptidase S8/S53" evidence="8">
    <location>
        <begin position="299"/>
        <end position="539"/>
    </location>
</feature>
<reference evidence="9" key="1">
    <citation type="submission" date="2024-07" db="EMBL/GenBank/DDBJ databases">
        <title>Identification and characteristics of a novel species of coltsfoot's symbiotic bacteria.</title>
        <authorList>
            <person name="Juszczyk A."/>
            <person name="Jasielczuk I."/>
            <person name="Gurgul A."/>
            <person name="Rogala M."/>
            <person name="Kowalczyk A."/>
            <person name="Szmatola T."/>
            <person name="Kosecka-Strojek M."/>
            <person name="Arent Z."/>
            <person name="Latowski D."/>
        </authorList>
    </citation>
    <scope>NUCLEOTIDE SEQUENCE</scope>
    <source>
        <strain evidence="9">Hg7Tf</strain>
    </source>
</reference>
<dbReference type="InterPro" id="IPR050131">
    <property type="entry name" value="Peptidase_S8_subtilisin-like"/>
</dbReference>
<comment type="similarity">
    <text evidence="1 5">Belongs to the peptidase S8 family.</text>
</comment>
<proteinExistence type="inferred from homology"/>
<evidence type="ECO:0000256" key="5">
    <source>
        <dbReference type="PROSITE-ProRule" id="PRU01240"/>
    </source>
</evidence>
<keyword evidence="4" id="KW-0720">Serine protease</keyword>
<dbReference type="GO" id="GO:0004252">
    <property type="term" value="F:serine-type endopeptidase activity"/>
    <property type="evidence" value="ECO:0007669"/>
    <property type="project" value="InterPro"/>
</dbReference>
<dbReference type="RefSeq" id="WP_280041030.1">
    <property type="nucleotide sequence ID" value="NZ_CP162607.1"/>
</dbReference>
<feature type="signal peptide" evidence="7">
    <location>
        <begin position="1"/>
        <end position="33"/>
    </location>
</feature>
<evidence type="ECO:0000256" key="7">
    <source>
        <dbReference type="SAM" id="SignalP"/>
    </source>
</evidence>
<dbReference type="Gene3D" id="3.40.50.200">
    <property type="entry name" value="Peptidase S8/S53 domain"/>
    <property type="match status" value="1"/>
</dbReference>
<comment type="caution">
    <text evidence="5">Lacks conserved residue(s) required for the propagation of feature annotation.</text>
</comment>
<feature type="chain" id="PRO_5044280109" evidence="7">
    <location>
        <begin position="34"/>
        <end position="607"/>
    </location>
</feature>
<accession>A0AB39I6X7</accession>
<dbReference type="InterPro" id="IPR000209">
    <property type="entry name" value="Peptidase_S8/S53_dom"/>
</dbReference>
<feature type="region of interest" description="Disordered" evidence="6">
    <location>
        <begin position="221"/>
        <end position="241"/>
    </location>
</feature>
<dbReference type="SUPFAM" id="SSF52743">
    <property type="entry name" value="Subtilisin-like"/>
    <property type="match status" value="1"/>
</dbReference>
<dbReference type="AlphaFoldDB" id="A0AB39I6X7"/>
<dbReference type="PANTHER" id="PTHR43806">
    <property type="entry name" value="PEPTIDASE S8"/>
    <property type="match status" value="1"/>
</dbReference>
<sequence length="607" mass="65732">MDELFRFDKEVVSMCRKMAYLILLSLAFSGVQAQAQVGLRIETLYRCGEWDAGASQQWCLQVRGMSAATPTLMFNGTVIPAASITRQGRTLQVGIDTRQNESGPIWLSDGKQFSNSVWLTVRGSHVLATDPNQQVSKTDGLVTSLELLNIIIREHVEGLPEAQHLADKFGMRIVGAIAPLNVYQMRISPRSLDERDALVSQLAKAPGVEAVVVEEGDLVRDQSDPDSNVIAPPDVDGGKANNDREAIRYYRQNVPMLVSAPGARPLRIGVVERGVDFDAEDFIDYLGPCQPQRTCVYARDTNNLKLHGSIVTGILAARWNHGGNAGFLRGLDQAGNGFHIIVDRDSNGGIPAKIAASVNMVEDGVRVLNWSWGVHRLGTMSIGGDAVISNVRSPAAFNGYATLLQRFFAWLQKHHPDVIVINSAGNSFSAIDIPGTRLPSSLHSSQLLVVGAHQRSGVSVKVSDAAYAQLRRSSNVGRRVDITAAACARVPLTSVRHDPPGLCGTSYATALVTGAVAAMISVNPVLKPEQIRRLLRQSALPLARQQWPGVTAIDFTLPLQPGERSDQTDPGIGQFARLNMYQALKLAVKSRDNPSAVRGQGVTLEPR</sequence>
<evidence type="ECO:0000259" key="8">
    <source>
        <dbReference type="Pfam" id="PF00082"/>
    </source>
</evidence>
<keyword evidence="2" id="KW-0645">Protease</keyword>
<evidence type="ECO:0000256" key="2">
    <source>
        <dbReference type="ARBA" id="ARBA00022670"/>
    </source>
</evidence>
<dbReference type="GO" id="GO:0006508">
    <property type="term" value="P:proteolysis"/>
    <property type="evidence" value="ECO:0007669"/>
    <property type="project" value="UniProtKB-KW"/>
</dbReference>
<dbReference type="EMBL" id="CP162607">
    <property type="protein sequence ID" value="XDK38111.1"/>
    <property type="molecule type" value="Genomic_DNA"/>
</dbReference>
<dbReference type="InterPro" id="IPR036852">
    <property type="entry name" value="Peptidase_S8/S53_dom_sf"/>
</dbReference>
<evidence type="ECO:0000313" key="9">
    <source>
        <dbReference type="EMBL" id="XDK38111.1"/>
    </source>
</evidence>
<evidence type="ECO:0000256" key="6">
    <source>
        <dbReference type="SAM" id="MobiDB-lite"/>
    </source>
</evidence>
<dbReference type="Pfam" id="PF00082">
    <property type="entry name" value="Peptidase_S8"/>
    <property type="match status" value="1"/>
</dbReference>